<dbReference type="InterPro" id="IPR003509">
    <property type="entry name" value="UPF0102_YraN-like"/>
</dbReference>
<dbReference type="InterPro" id="IPR011335">
    <property type="entry name" value="Restrct_endonuc-II-like"/>
</dbReference>
<comment type="caution">
    <text evidence="2">The sequence shown here is derived from an EMBL/GenBank/DDBJ whole genome shotgun (WGS) entry which is preliminary data.</text>
</comment>
<dbReference type="InterPro" id="IPR011856">
    <property type="entry name" value="tRNA_endonuc-like_dom_sf"/>
</dbReference>
<name>A0A1G2RJE3_9BACT</name>
<dbReference type="Pfam" id="PF02021">
    <property type="entry name" value="UPF0102"/>
    <property type="match status" value="1"/>
</dbReference>
<dbReference type="STRING" id="1802461.A3B24_03050"/>
<dbReference type="AlphaFoldDB" id="A0A1G2RJE3"/>
<dbReference type="PANTHER" id="PTHR34039">
    <property type="entry name" value="UPF0102 PROTEIN YRAN"/>
    <property type="match status" value="1"/>
</dbReference>
<proteinExistence type="inferred from homology"/>
<accession>A0A1G2RJE3</accession>
<dbReference type="PANTHER" id="PTHR34039:SF1">
    <property type="entry name" value="UPF0102 PROTEIN YRAN"/>
    <property type="match status" value="1"/>
</dbReference>
<dbReference type="EMBL" id="MHUG01000017">
    <property type="protein sequence ID" value="OHA72963.1"/>
    <property type="molecule type" value="Genomic_DNA"/>
</dbReference>
<gene>
    <name evidence="2" type="ORF">A3B24_03050</name>
</gene>
<evidence type="ECO:0000256" key="1">
    <source>
        <dbReference type="ARBA" id="ARBA00006738"/>
    </source>
</evidence>
<dbReference type="GO" id="GO:0003676">
    <property type="term" value="F:nucleic acid binding"/>
    <property type="evidence" value="ECO:0007669"/>
    <property type="project" value="InterPro"/>
</dbReference>
<dbReference type="CDD" id="cd20736">
    <property type="entry name" value="PoNe_Nuclease"/>
    <property type="match status" value="1"/>
</dbReference>
<comment type="similarity">
    <text evidence="1">Belongs to the UPF0102 family.</text>
</comment>
<protein>
    <recommendedName>
        <fullName evidence="4">YraN family protein</fullName>
    </recommendedName>
</protein>
<organism evidence="2 3">
    <name type="scientific">Candidatus Wildermuthbacteria bacterium RIFCSPLOWO2_01_FULL_48_16</name>
    <dbReference type="NCBI Taxonomy" id="1802461"/>
    <lineage>
        <taxon>Bacteria</taxon>
        <taxon>Candidatus Wildermuthiibacteriota</taxon>
    </lineage>
</organism>
<dbReference type="SUPFAM" id="SSF52980">
    <property type="entry name" value="Restriction endonuclease-like"/>
    <property type="match status" value="1"/>
</dbReference>
<sequence>MRAREYLERKGYKILEQNYKTRRAEIDIVARKGSTLVIVEVRSTADEKFGMPEETLGPRKKRRLLWNAKAYVARKRYKELYRIDA</sequence>
<reference evidence="2 3" key="1">
    <citation type="journal article" date="2016" name="Nat. Commun.">
        <title>Thousands of microbial genomes shed light on interconnected biogeochemical processes in an aquifer system.</title>
        <authorList>
            <person name="Anantharaman K."/>
            <person name="Brown C.T."/>
            <person name="Hug L.A."/>
            <person name="Sharon I."/>
            <person name="Castelle C.J."/>
            <person name="Probst A.J."/>
            <person name="Thomas B.C."/>
            <person name="Singh A."/>
            <person name="Wilkins M.J."/>
            <person name="Karaoz U."/>
            <person name="Brodie E.L."/>
            <person name="Williams K.H."/>
            <person name="Hubbard S.S."/>
            <person name="Banfield J.F."/>
        </authorList>
    </citation>
    <scope>NUCLEOTIDE SEQUENCE [LARGE SCALE GENOMIC DNA]</scope>
</reference>
<feature type="non-terminal residue" evidence="2">
    <location>
        <position position="85"/>
    </location>
</feature>
<evidence type="ECO:0000313" key="2">
    <source>
        <dbReference type="EMBL" id="OHA72963.1"/>
    </source>
</evidence>
<dbReference type="Proteomes" id="UP000176917">
    <property type="component" value="Unassembled WGS sequence"/>
</dbReference>
<evidence type="ECO:0008006" key="4">
    <source>
        <dbReference type="Google" id="ProtNLM"/>
    </source>
</evidence>
<evidence type="ECO:0000313" key="3">
    <source>
        <dbReference type="Proteomes" id="UP000176917"/>
    </source>
</evidence>
<dbReference type="Gene3D" id="3.40.1350.10">
    <property type="match status" value="1"/>
</dbReference>